<sequence length="297" mass="32004">MVEGGESVVVYDNLASGSAERIESLAPLEIGDIRDAELVRSVLLKYKFDGIIHMAAEKSVEESKRFPEKYDEVNRLGSELLLDVAKDCQVEAFLFSSSAAVYGNPSTGFVDENSLTLPISPYGETKLMAERALNKLVNERVLRGTSLRYFNVAGAVSKKMADTSKSNLIPMVLDAIKDGQRPRIFGNDYPTKDGTCIRDYVHVEDIAAAHLIAGKALFTSALPPCFNIGTGVGYSVQEIVSALLRESGSGLLPSVVPARSGDPASLVANVSLAKEVLNFTASRQLDEIVHSSVAFQS</sequence>
<evidence type="ECO:0000259" key="6">
    <source>
        <dbReference type="Pfam" id="PF01370"/>
    </source>
</evidence>
<organism evidence="7">
    <name type="scientific">mine drainage metagenome</name>
    <dbReference type="NCBI Taxonomy" id="410659"/>
    <lineage>
        <taxon>unclassified sequences</taxon>
        <taxon>metagenomes</taxon>
        <taxon>ecological metagenomes</taxon>
    </lineage>
</organism>
<evidence type="ECO:0000313" key="7">
    <source>
        <dbReference type="EMBL" id="OIQ81308.1"/>
    </source>
</evidence>
<comment type="caution">
    <text evidence="7">The sequence shown here is derived from an EMBL/GenBank/DDBJ whole genome shotgun (WGS) entry which is preliminary data.</text>
</comment>
<evidence type="ECO:0000256" key="5">
    <source>
        <dbReference type="ARBA" id="ARBA00023277"/>
    </source>
</evidence>
<comment type="similarity">
    <text evidence="2">Belongs to the NAD(P)-dependent epimerase/dehydratase family.</text>
</comment>
<keyword evidence="3" id="KW-0520">NAD</keyword>
<name>A0A1J5QMZ1_9ZZZZ</name>
<protein>
    <submittedName>
        <fullName evidence="7">UDP-glucose 4-epimerase</fullName>
        <ecNumber evidence="7">5.1.3.2</ecNumber>
    </submittedName>
</protein>
<dbReference type="GO" id="GO:0003978">
    <property type="term" value="F:UDP-glucose 4-epimerase activity"/>
    <property type="evidence" value="ECO:0007669"/>
    <property type="project" value="UniProtKB-EC"/>
</dbReference>
<dbReference type="PANTHER" id="PTHR43725">
    <property type="entry name" value="UDP-GLUCOSE 4-EPIMERASE"/>
    <property type="match status" value="1"/>
</dbReference>
<dbReference type="Gene3D" id="3.90.25.10">
    <property type="entry name" value="UDP-galactose 4-epimerase, domain 1"/>
    <property type="match status" value="1"/>
</dbReference>
<evidence type="ECO:0000256" key="1">
    <source>
        <dbReference type="ARBA" id="ARBA00001911"/>
    </source>
</evidence>
<dbReference type="AlphaFoldDB" id="A0A1J5QMZ1"/>
<keyword evidence="5" id="KW-0119">Carbohydrate metabolism</keyword>
<proteinExistence type="inferred from homology"/>
<dbReference type="InterPro" id="IPR005886">
    <property type="entry name" value="UDP_G4E"/>
</dbReference>
<evidence type="ECO:0000256" key="3">
    <source>
        <dbReference type="ARBA" id="ARBA00023027"/>
    </source>
</evidence>
<dbReference type="InterPro" id="IPR036291">
    <property type="entry name" value="NAD(P)-bd_dom_sf"/>
</dbReference>
<evidence type="ECO:0000256" key="4">
    <source>
        <dbReference type="ARBA" id="ARBA00023235"/>
    </source>
</evidence>
<dbReference type="NCBIfam" id="TIGR01179">
    <property type="entry name" value="galE"/>
    <property type="match status" value="1"/>
</dbReference>
<accession>A0A1J5QMZ1</accession>
<dbReference type="InterPro" id="IPR001509">
    <property type="entry name" value="Epimerase_deHydtase"/>
</dbReference>
<dbReference type="SUPFAM" id="SSF51735">
    <property type="entry name" value="NAD(P)-binding Rossmann-fold domains"/>
    <property type="match status" value="1"/>
</dbReference>
<gene>
    <name evidence="7" type="primary">galE_15</name>
    <name evidence="7" type="ORF">GALL_369240</name>
</gene>
<dbReference type="Pfam" id="PF01370">
    <property type="entry name" value="Epimerase"/>
    <property type="match status" value="1"/>
</dbReference>
<dbReference type="EC" id="5.1.3.2" evidence="7"/>
<dbReference type="PANTHER" id="PTHR43725:SF53">
    <property type="entry name" value="UDP-ARABINOSE 4-EPIMERASE 1"/>
    <property type="match status" value="1"/>
</dbReference>
<dbReference type="EMBL" id="MLJW01000941">
    <property type="protein sequence ID" value="OIQ81308.1"/>
    <property type="molecule type" value="Genomic_DNA"/>
</dbReference>
<evidence type="ECO:0000256" key="2">
    <source>
        <dbReference type="ARBA" id="ARBA00007637"/>
    </source>
</evidence>
<dbReference type="GO" id="GO:0033499">
    <property type="term" value="P:galactose catabolic process via UDP-galactose, Leloir pathway"/>
    <property type="evidence" value="ECO:0007669"/>
    <property type="project" value="TreeGrafter"/>
</dbReference>
<comment type="cofactor">
    <cofactor evidence="1">
        <name>NAD(+)</name>
        <dbReference type="ChEBI" id="CHEBI:57540"/>
    </cofactor>
</comment>
<reference evidence="7" key="1">
    <citation type="submission" date="2016-10" db="EMBL/GenBank/DDBJ databases">
        <title>Sequence of Gallionella enrichment culture.</title>
        <authorList>
            <person name="Poehlein A."/>
            <person name="Muehling M."/>
            <person name="Daniel R."/>
        </authorList>
    </citation>
    <scope>NUCLEOTIDE SEQUENCE</scope>
</reference>
<feature type="domain" description="NAD-dependent epimerase/dehydratase" evidence="6">
    <location>
        <begin position="5"/>
        <end position="229"/>
    </location>
</feature>
<keyword evidence="4 7" id="KW-0413">Isomerase</keyword>
<dbReference type="Gene3D" id="3.40.50.720">
    <property type="entry name" value="NAD(P)-binding Rossmann-like Domain"/>
    <property type="match status" value="1"/>
</dbReference>